<dbReference type="Proteomes" id="UP000288405">
    <property type="component" value="Unassembled WGS sequence"/>
</dbReference>
<sequence>MVKVNGIVRVKVRHGPGSWWVRGTFSLWMIALLGGCMVTETVERDPRPNVIQRVDATQSQPARSTRSTAPKLSELTYQNAQFHLVVNQTTIRDVEHWWGRAHGRGQSGDLVFLNYTDRHHQGNQSRMVMMTLYFSTYGVLQDYDLQIHEFNQ</sequence>
<dbReference type="EMBL" id="PIPM01000001">
    <property type="protein sequence ID" value="RUO36428.1"/>
    <property type="molecule type" value="Genomic_DNA"/>
</dbReference>
<protein>
    <submittedName>
        <fullName evidence="1">Uncharacterized protein</fullName>
    </submittedName>
</protein>
<comment type="caution">
    <text evidence="1">The sequence shown here is derived from an EMBL/GenBank/DDBJ whole genome shotgun (WGS) entry which is preliminary data.</text>
</comment>
<keyword evidence="2" id="KW-1185">Reference proteome</keyword>
<organism evidence="1 2">
    <name type="scientific">Aliidiomarina sanyensis</name>
    <dbReference type="NCBI Taxonomy" id="1249555"/>
    <lineage>
        <taxon>Bacteria</taxon>
        <taxon>Pseudomonadati</taxon>
        <taxon>Pseudomonadota</taxon>
        <taxon>Gammaproteobacteria</taxon>
        <taxon>Alteromonadales</taxon>
        <taxon>Idiomarinaceae</taxon>
        <taxon>Aliidiomarina</taxon>
    </lineage>
</organism>
<evidence type="ECO:0000313" key="2">
    <source>
        <dbReference type="Proteomes" id="UP000288405"/>
    </source>
</evidence>
<proteinExistence type="predicted"/>
<gene>
    <name evidence="1" type="ORF">CWE11_01005</name>
</gene>
<evidence type="ECO:0000313" key="1">
    <source>
        <dbReference type="EMBL" id="RUO36428.1"/>
    </source>
</evidence>
<accession>A0A432WRN7</accession>
<name>A0A432WRN7_9GAMM</name>
<dbReference type="AlphaFoldDB" id="A0A432WRN7"/>
<reference evidence="1 2" key="1">
    <citation type="journal article" date="2011" name="Front. Microbiol.">
        <title>Genomic signatures of strain selection and enhancement in Bacillus atrophaeus var. globigii, a historical biowarfare simulant.</title>
        <authorList>
            <person name="Gibbons H.S."/>
            <person name="Broomall S.M."/>
            <person name="McNew L.A."/>
            <person name="Daligault H."/>
            <person name="Chapman C."/>
            <person name="Bruce D."/>
            <person name="Karavis M."/>
            <person name="Krepps M."/>
            <person name="McGregor P.A."/>
            <person name="Hong C."/>
            <person name="Park K.H."/>
            <person name="Akmal A."/>
            <person name="Feldman A."/>
            <person name="Lin J.S."/>
            <person name="Chang W.E."/>
            <person name="Higgs B.W."/>
            <person name="Demirev P."/>
            <person name="Lindquist J."/>
            <person name="Liem A."/>
            <person name="Fochler E."/>
            <person name="Read T.D."/>
            <person name="Tapia R."/>
            <person name="Johnson S."/>
            <person name="Bishop-Lilly K.A."/>
            <person name="Detter C."/>
            <person name="Han C."/>
            <person name="Sozhamannan S."/>
            <person name="Rosenzweig C.N."/>
            <person name="Skowronski E.W."/>
        </authorList>
    </citation>
    <scope>NUCLEOTIDE SEQUENCE [LARGE SCALE GENOMIC DNA]</scope>
    <source>
        <strain evidence="1 2">GYP-17</strain>
    </source>
</reference>